<evidence type="ECO:0000313" key="4">
    <source>
        <dbReference type="EMBL" id="CCH99166.1"/>
    </source>
</evidence>
<dbReference type="SUPFAM" id="SSF52540">
    <property type="entry name" value="P-loop containing nucleoside triphosphate hydrolases"/>
    <property type="match status" value="1"/>
</dbReference>
<dbReference type="Proteomes" id="UP000003172">
    <property type="component" value="Unassembled WGS sequence"/>
</dbReference>
<accession>I4FU41</accession>
<sequence>MSKQMIKDNHFIVIGGHKCGTTSLHSYLGQHPEICLPKIKGQDFFSRMGNNQSFRKFEDYIASYDERELLKSKVSGEVSSVYLSSDKARQLIKQYLPDAKLVVILRHPVDRCISHFLQTVEIESPDNIDFQDIFSLAQEQKGVLRLSFYSQDIQKYLEEFPKENFKFILFDSLIKQANFVDLFEFIGVDTKFQPDTSAIMRKGGIIDDKSIKIINYLRSTIGQVLKPLTTKEQRRLMTIKARNYVTKKIEVPQSIKDELMDLYREEIVKIQGLTGMNLSKWLAEKPQVID</sequence>
<protein>
    <submittedName>
        <fullName evidence="4">Sulfotransferase domain superfamily</fullName>
    </submittedName>
</protein>
<dbReference type="Gene3D" id="3.40.50.300">
    <property type="entry name" value="P-loop containing nucleotide triphosphate hydrolases"/>
    <property type="match status" value="1"/>
</dbReference>
<evidence type="ECO:0000256" key="2">
    <source>
        <dbReference type="ARBA" id="ARBA00023180"/>
    </source>
</evidence>
<evidence type="ECO:0000259" key="3">
    <source>
        <dbReference type="Pfam" id="PF00685"/>
    </source>
</evidence>
<gene>
    <name evidence="4" type="ORF">MICAB_5880001</name>
</gene>
<keyword evidence="1 4" id="KW-0808">Transferase</keyword>
<feature type="domain" description="Sulfotransferase" evidence="3">
    <location>
        <begin position="8"/>
        <end position="191"/>
    </location>
</feature>
<proteinExistence type="predicted"/>
<keyword evidence="2" id="KW-0325">Glycoprotein</keyword>
<dbReference type="AlphaFoldDB" id="I4FU41"/>
<evidence type="ECO:0000313" key="5">
    <source>
        <dbReference type="Proteomes" id="UP000003172"/>
    </source>
</evidence>
<dbReference type="GO" id="GO:0008146">
    <property type="term" value="F:sulfotransferase activity"/>
    <property type="evidence" value="ECO:0007669"/>
    <property type="project" value="InterPro"/>
</dbReference>
<reference evidence="4 5" key="1">
    <citation type="submission" date="2012-04" db="EMBL/GenBank/DDBJ databases">
        <authorList>
            <person name="Genoscope - CEA"/>
        </authorList>
    </citation>
    <scope>NUCLEOTIDE SEQUENCE [LARGE SCALE GENOMIC DNA]</scope>
    <source>
        <strain evidence="4 5">9717</strain>
    </source>
</reference>
<name>I4FU41_MICAE</name>
<dbReference type="HOGENOM" id="CLU_017703_1_1_3"/>
<dbReference type="InterPro" id="IPR037359">
    <property type="entry name" value="NST/OST"/>
</dbReference>
<dbReference type="InterPro" id="IPR000863">
    <property type="entry name" value="Sulfotransferase_dom"/>
</dbReference>
<dbReference type="RefSeq" id="WP_002762441.1">
    <property type="nucleotide sequence ID" value="NZ_HE972751.1"/>
</dbReference>
<dbReference type="PANTHER" id="PTHR10605">
    <property type="entry name" value="HEPARAN SULFATE SULFOTRANSFERASE"/>
    <property type="match status" value="1"/>
</dbReference>
<dbReference type="Pfam" id="PF00685">
    <property type="entry name" value="Sulfotransfer_1"/>
    <property type="match status" value="1"/>
</dbReference>
<organism evidence="4 5">
    <name type="scientific">Microcystis aeruginosa PCC 9717</name>
    <dbReference type="NCBI Taxonomy" id="1160286"/>
    <lineage>
        <taxon>Bacteria</taxon>
        <taxon>Bacillati</taxon>
        <taxon>Cyanobacteriota</taxon>
        <taxon>Cyanophyceae</taxon>
        <taxon>Oscillatoriophycideae</taxon>
        <taxon>Chroococcales</taxon>
        <taxon>Microcystaceae</taxon>
        <taxon>Microcystis</taxon>
    </lineage>
</organism>
<evidence type="ECO:0000256" key="1">
    <source>
        <dbReference type="ARBA" id="ARBA00022679"/>
    </source>
</evidence>
<dbReference type="EMBL" id="CAII01000543">
    <property type="protein sequence ID" value="CCH99166.1"/>
    <property type="molecule type" value="Genomic_DNA"/>
</dbReference>
<dbReference type="InterPro" id="IPR027417">
    <property type="entry name" value="P-loop_NTPase"/>
</dbReference>
<comment type="caution">
    <text evidence="4">The sequence shown here is derived from an EMBL/GenBank/DDBJ whole genome shotgun (WGS) entry which is preliminary data.</text>
</comment>
<dbReference type="PANTHER" id="PTHR10605:SF56">
    <property type="entry name" value="BIFUNCTIONAL HEPARAN SULFATE N-DEACETYLASE_N-SULFOTRANSFERASE"/>
    <property type="match status" value="1"/>
</dbReference>